<keyword evidence="3" id="KW-1185">Reference proteome</keyword>
<dbReference type="RefSeq" id="WP_194708622.1">
    <property type="nucleotide sequence ID" value="NZ_JADKPN010000015.1"/>
</dbReference>
<accession>A0A930VKB6</accession>
<dbReference type="EMBL" id="JADKPN010000015">
    <property type="protein sequence ID" value="MBF4765445.1"/>
    <property type="molecule type" value="Genomic_DNA"/>
</dbReference>
<reference evidence="2" key="1">
    <citation type="submission" date="2020-11" db="EMBL/GenBank/DDBJ databases">
        <title>Nocardioides sp. nov., isolated from Soil of Cynanchum wilfordii Hemsley rhizosphere.</title>
        <authorList>
            <person name="Lee J.-S."/>
            <person name="Suh M.K."/>
            <person name="Kim J.-S."/>
        </authorList>
    </citation>
    <scope>NUCLEOTIDE SEQUENCE</scope>
    <source>
        <strain evidence="2">KCTC 19275</strain>
    </source>
</reference>
<gene>
    <name evidence="2" type="ORF">ISU07_20125</name>
</gene>
<comment type="caution">
    <text evidence="2">The sequence shown here is derived from an EMBL/GenBank/DDBJ whole genome shotgun (WGS) entry which is preliminary data.</text>
</comment>
<evidence type="ECO:0000256" key="1">
    <source>
        <dbReference type="SAM" id="SignalP"/>
    </source>
</evidence>
<sequence length="452" mass="46824">MTRSRWTSLLTTLLLPVALVALPAASSDAAAPECRWAARGYDVNLWAGGAGTWADATKWSKGRVPGVGNRDYACIPQGSAVVVDATTPRLDLNLLELGLSARLTLSPGTALFVWGDQDDVRSITKRGSVIELDGATLGGGGRLHVIGTLDVHWSVSGSPAVLTTEPAGSTYSGKPGILEIGDEGTLDLRGAEPVRLSTRYLVDVHGRARMLDESGLLADNGTTFMLQRHYFGPGVGKLVVLNDGDFAAGAKAGIKRPPTFVNRGRIAKRGQGVTDIQGRYFGNGKTSGDAGGNGALLIPPLVVQATPGSGTTTTPAHPQVASIRIPTVSGNDTRTTIEPLTAVDVPGTVGHPMKVHATGLEANVADPAVIELRYDASLFGGPGEPSADPAALTVGHASGPSSDYDPVAACLGRGAMPLGEQSCVDLSTSRVNDQGDVVLVVRTLTTSRWVAY</sequence>
<keyword evidence="1" id="KW-0732">Signal</keyword>
<proteinExistence type="predicted"/>
<evidence type="ECO:0008006" key="4">
    <source>
        <dbReference type="Google" id="ProtNLM"/>
    </source>
</evidence>
<feature type="chain" id="PRO_5038889429" description="G8 domain-containing protein" evidence="1">
    <location>
        <begin position="30"/>
        <end position="452"/>
    </location>
</feature>
<organism evidence="2 3">
    <name type="scientific">Nocardioides islandensis</name>
    <dbReference type="NCBI Taxonomy" id="433663"/>
    <lineage>
        <taxon>Bacteria</taxon>
        <taxon>Bacillati</taxon>
        <taxon>Actinomycetota</taxon>
        <taxon>Actinomycetes</taxon>
        <taxon>Propionibacteriales</taxon>
        <taxon>Nocardioidaceae</taxon>
        <taxon>Nocardioides</taxon>
    </lineage>
</organism>
<protein>
    <recommendedName>
        <fullName evidence="4">G8 domain-containing protein</fullName>
    </recommendedName>
</protein>
<name>A0A930VKB6_9ACTN</name>
<dbReference type="AlphaFoldDB" id="A0A930VKB6"/>
<evidence type="ECO:0000313" key="2">
    <source>
        <dbReference type="EMBL" id="MBF4765445.1"/>
    </source>
</evidence>
<evidence type="ECO:0000313" key="3">
    <source>
        <dbReference type="Proteomes" id="UP000640489"/>
    </source>
</evidence>
<feature type="signal peptide" evidence="1">
    <location>
        <begin position="1"/>
        <end position="29"/>
    </location>
</feature>
<dbReference type="Proteomes" id="UP000640489">
    <property type="component" value="Unassembled WGS sequence"/>
</dbReference>